<proteinExistence type="predicted"/>
<protein>
    <submittedName>
        <fullName evidence="1">Uncharacterized protein</fullName>
    </submittedName>
</protein>
<dbReference type="STRING" id="1907666.DSM25559_1848"/>
<dbReference type="EMBL" id="FMUE01000003">
    <property type="protein sequence ID" value="SCX19467.1"/>
    <property type="molecule type" value="Genomic_DNA"/>
</dbReference>
<dbReference type="AlphaFoldDB" id="A0A1R3TMJ7"/>
<name>A0A1R3TMJ7_9HYPH</name>
<evidence type="ECO:0000313" key="2">
    <source>
        <dbReference type="Proteomes" id="UP000187891"/>
    </source>
</evidence>
<accession>A0A1R3TMJ7</accession>
<organism evidence="1 2">
    <name type="scientific">Agrobacterium rosae</name>
    <dbReference type="NCBI Taxonomy" id="1972867"/>
    <lineage>
        <taxon>Bacteria</taxon>
        <taxon>Pseudomonadati</taxon>
        <taxon>Pseudomonadota</taxon>
        <taxon>Alphaproteobacteria</taxon>
        <taxon>Hyphomicrobiales</taxon>
        <taxon>Rhizobiaceae</taxon>
        <taxon>Rhizobium/Agrobacterium group</taxon>
        <taxon>Agrobacterium</taxon>
    </lineage>
</organism>
<sequence>MKTLCDLFQNYNFEYELFESEEFGTIGILYYAHLTAYVQPFDRVAQDILSKAGAVNSHLVLYVPNLSNEEILTLTMMSALMQNVGFQSDPHVPTEVLVQLRRNRRSWLVNYLADFTDPAIRTHRLEMLAISVVPLITYIGVKALF</sequence>
<dbReference type="RefSeq" id="WP_077119237.1">
    <property type="nucleotide sequence ID" value="NZ_FMUE01000003.1"/>
</dbReference>
<reference evidence="2" key="1">
    <citation type="submission" date="2016-10" db="EMBL/GenBank/DDBJ databases">
        <authorList>
            <person name="Wibberg D."/>
        </authorList>
    </citation>
    <scope>NUCLEOTIDE SEQUENCE [LARGE SCALE GENOMIC DNA]</scope>
</reference>
<dbReference type="Proteomes" id="UP000187891">
    <property type="component" value="Unassembled WGS sequence"/>
</dbReference>
<gene>
    <name evidence="1" type="ORF">DSM25559_1848</name>
</gene>
<evidence type="ECO:0000313" key="1">
    <source>
        <dbReference type="EMBL" id="SCX19467.1"/>
    </source>
</evidence>